<name>A0A8F3IZY9_9VIRU</name>
<evidence type="ECO:0000256" key="1">
    <source>
        <dbReference type="SAM" id="MobiDB-lite"/>
    </source>
</evidence>
<sequence length="366" mass="40516">MKLGSDQLPATPLPRKGQGRRRRLANRRRQVSTGFLTHLSKDKRVRNCPSLLGAKGKTCWVAKSLLGSYTTKVRAPNQFPLRAGNGGKIIAARRHAESLATPLKTGTIDNRSYKDVVNASFRSKHVRKCIAQEEGFAEPKRIAKRSVPANQLKAAGFLSNTFKSIAPTDDYPISLEAVQDPPFVKLGVDPRHILDNVTYLNRRVDLASETRRGDKRQIRADVISELETHKTLRDELKSSALKFTNVFEVKGVADLDWSGADPMDSPYVPFTTAMCAGDVPNQPPDWFGARERPRHKSPGLSRADVRRMTSAIALARRISTRQCSLHSALRCAWTILGFGGPPIIPNLPGWTDAGECGFSRLPARYV</sequence>
<feature type="compositionally biased region" description="Basic residues" evidence="1">
    <location>
        <begin position="17"/>
        <end position="30"/>
    </location>
</feature>
<protein>
    <submittedName>
        <fullName evidence="2">Uncharacterized protein</fullName>
    </submittedName>
</protein>
<accession>A0A8F3IZY9</accession>
<dbReference type="EMBL" id="MW962340">
    <property type="protein sequence ID" value="QWY93783.1"/>
    <property type="molecule type" value="Genomic_RNA"/>
</dbReference>
<evidence type="ECO:0000313" key="2">
    <source>
        <dbReference type="EMBL" id="QWY93783.1"/>
    </source>
</evidence>
<feature type="region of interest" description="Disordered" evidence="1">
    <location>
        <begin position="1"/>
        <end position="30"/>
    </location>
</feature>
<reference evidence="2" key="1">
    <citation type="submission" date="2021-04" db="EMBL/GenBank/DDBJ databases">
        <title>Spatial virome analysis of Zanthoxylum armatum trees affected with the flower yellowing disease.</title>
        <authorList>
            <person name="Cao M."/>
            <person name="Zhang S."/>
        </authorList>
    </citation>
    <scope>NUCLEOTIDE SEQUENCE</scope>
    <source>
        <strain evidence="2">SaYN2-D</strain>
    </source>
</reference>
<organism evidence="2">
    <name type="scientific">Green Sichuan pepper nepovirus satellite</name>
    <dbReference type="NCBI Taxonomy" id="2851655"/>
    <lineage>
        <taxon>Viruses</taxon>
        <taxon>unclassified satellites</taxon>
        <taxon>RNA satellites</taxon>
    </lineage>
</organism>
<proteinExistence type="predicted"/>